<protein>
    <recommendedName>
        <fullName evidence="3">phospholipase D</fullName>
        <ecNumber evidence="3">3.1.4.4</ecNumber>
    </recommendedName>
</protein>
<dbReference type="InterPro" id="IPR051406">
    <property type="entry name" value="PLD_domain"/>
</dbReference>
<comment type="catalytic activity">
    <reaction evidence="1">
        <text>a 1,2-diacyl-sn-glycero-3-phosphocholine + H2O = a 1,2-diacyl-sn-glycero-3-phosphate + choline + H(+)</text>
        <dbReference type="Rhea" id="RHEA:14445"/>
        <dbReference type="ChEBI" id="CHEBI:15354"/>
        <dbReference type="ChEBI" id="CHEBI:15377"/>
        <dbReference type="ChEBI" id="CHEBI:15378"/>
        <dbReference type="ChEBI" id="CHEBI:57643"/>
        <dbReference type="ChEBI" id="CHEBI:58608"/>
        <dbReference type="EC" id="3.1.4.4"/>
    </reaction>
</comment>
<sequence>MQTQAYFKNIRSHITKELLSANTSIYAAVAWFTDSKLFKILCDKASQGLDVQLIVVDDFITRGCNINYKELEKAGGKVYLINENQGSLMHNKFCIVDEKNTITGSYNWSMKAASNHENITISSDNFDLASSFIDEFKRIKVLYHGKDPLIKFDAEIITKRLIIIDNLIQLDEYEQIKIHQSKILEYEITKEIETILSYLENSNYADASTQIKDYLKRIKSVTEFIDFDVERIKWEIKYLEVEIVALENEKVSIEKLISDFVHSYNIKFGDLLIEILRLKKWRLEQLGHDKKAEEYAKAEKNYNEYKQDYERAKEEVKFELSDDEKKELKQKYRKAAMLCHEDIITNKFPDNPEIWEKAKKIMQELNEAYSQNDLKRVSEILSNLENGIFDSEENSSYGSKEKLMERLEYLKQKRNELQVQLEQISNDKTYRDIISIKDLDKFYQEEQERLENELNTIKNEQY</sequence>
<feature type="coiled-coil region" evidence="7">
    <location>
        <begin position="229"/>
        <end position="256"/>
    </location>
</feature>
<evidence type="ECO:0000313" key="9">
    <source>
        <dbReference type="EMBL" id="RAR73856.1"/>
    </source>
</evidence>
<dbReference type="CDD" id="cd09174">
    <property type="entry name" value="PLDc_Nuc_like_unchar2"/>
    <property type="match status" value="1"/>
</dbReference>
<dbReference type="InterPro" id="IPR001736">
    <property type="entry name" value="PLipase_D/transphosphatidylase"/>
</dbReference>
<dbReference type="EC" id="3.1.4.4" evidence="3"/>
<dbReference type="GO" id="GO:0006793">
    <property type="term" value="P:phosphorus metabolic process"/>
    <property type="evidence" value="ECO:0007669"/>
    <property type="project" value="UniProtKB-ARBA"/>
</dbReference>
<dbReference type="SUPFAM" id="SSF56024">
    <property type="entry name" value="Phospholipase D/nuclease"/>
    <property type="match status" value="1"/>
</dbReference>
<dbReference type="PROSITE" id="PS50035">
    <property type="entry name" value="PLD"/>
    <property type="match status" value="1"/>
</dbReference>
<evidence type="ECO:0000313" key="10">
    <source>
        <dbReference type="Proteomes" id="UP000248840"/>
    </source>
</evidence>
<comment type="similarity">
    <text evidence="2">Belongs to the phospholipase D family.</text>
</comment>
<evidence type="ECO:0000259" key="8">
    <source>
        <dbReference type="PROSITE" id="PS50035"/>
    </source>
</evidence>
<evidence type="ECO:0000256" key="2">
    <source>
        <dbReference type="ARBA" id="ARBA00008664"/>
    </source>
</evidence>
<accession>A0A328YUX7</accession>
<dbReference type="GO" id="GO:0004630">
    <property type="term" value="F:phospholipase D activity"/>
    <property type="evidence" value="ECO:0007669"/>
    <property type="project" value="UniProtKB-EC"/>
</dbReference>
<dbReference type="PANTHER" id="PTHR43856">
    <property type="entry name" value="CARDIOLIPIN HYDROLASE"/>
    <property type="match status" value="1"/>
</dbReference>
<dbReference type="AlphaFoldDB" id="A0A328YUX7"/>
<feature type="coiled-coil region" evidence="7">
    <location>
        <begin position="400"/>
        <end position="460"/>
    </location>
</feature>
<name>A0A328YUX7_9FLAO</name>
<keyword evidence="5" id="KW-0442">Lipid degradation</keyword>
<dbReference type="Gene3D" id="3.30.870.10">
    <property type="entry name" value="Endonuclease Chain A"/>
    <property type="match status" value="1"/>
</dbReference>
<comment type="caution">
    <text evidence="9">The sequence shown here is derived from an EMBL/GenBank/DDBJ whole genome shotgun (WGS) entry which is preliminary data.</text>
</comment>
<reference evidence="9 10" key="1">
    <citation type="submission" date="2018-06" db="EMBL/GenBank/DDBJ databases">
        <title>Genomic Encyclopedia of Archaeal and Bacterial Type Strains, Phase II (KMG-II): from individual species to whole genera.</title>
        <authorList>
            <person name="Goeker M."/>
        </authorList>
    </citation>
    <scope>NUCLEOTIDE SEQUENCE [LARGE SCALE GENOMIC DNA]</scope>
    <source>
        <strain evidence="9 10">DSM 25663</strain>
    </source>
</reference>
<evidence type="ECO:0000256" key="7">
    <source>
        <dbReference type="SAM" id="Coils"/>
    </source>
</evidence>
<dbReference type="OrthoDB" id="9762009at2"/>
<dbReference type="SUPFAM" id="SSF46565">
    <property type="entry name" value="Chaperone J-domain"/>
    <property type="match status" value="1"/>
</dbReference>
<dbReference type="CDD" id="cd06257">
    <property type="entry name" value="DnaJ"/>
    <property type="match status" value="1"/>
</dbReference>
<evidence type="ECO:0000256" key="4">
    <source>
        <dbReference type="ARBA" id="ARBA00022801"/>
    </source>
</evidence>
<organism evidence="9 10">
    <name type="scientific">Flavobacterium aciduliphilum</name>
    <dbReference type="NCBI Taxonomy" id="1101402"/>
    <lineage>
        <taxon>Bacteria</taxon>
        <taxon>Pseudomonadati</taxon>
        <taxon>Bacteroidota</taxon>
        <taxon>Flavobacteriia</taxon>
        <taxon>Flavobacteriales</taxon>
        <taxon>Flavobacteriaceae</taxon>
        <taxon>Flavobacterium</taxon>
    </lineage>
</organism>
<dbReference type="Pfam" id="PF13091">
    <property type="entry name" value="PLDc_2"/>
    <property type="match status" value="1"/>
</dbReference>
<evidence type="ECO:0000256" key="3">
    <source>
        <dbReference type="ARBA" id="ARBA00012027"/>
    </source>
</evidence>
<evidence type="ECO:0000256" key="6">
    <source>
        <dbReference type="ARBA" id="ARBA00023098"/>
    </source>
</evidence>
<proteinExistence type="inferred from homology"/>
<dbReference type="EMBL" id="QLSZ01000003">
    <property type="protein sequence ID" value="RAR73856.1"/>
    <property type="molecule type" value="Genomic_DNA"/>
</dbReference>
<dbReference type="InterPro" id="IPR001623">
    <property type="entry name" value="DnaJ_domain"/>
</dbReference>
<keyword evidence="6" id="KW-0443">Lipid metabolism</keyword>
<dbReference type="RefSeq" id="WP_112112654.1">
    <property type="nucleotide sequence ID" value="NZ_QLSZ01000003.1"/>
</dbReference>
<keyword evidence="10" id="KW-1185">Reference proteome</keyword>
<dbReference type="Proteomes" id="UP000248840">
    <property type="component" value="Unassembled WGS sequence"/>
</dbReference>
<gene>
    <name evidence="9" type="ORF">CLV55_103175</name>
</gene>
<dbReference type="InterPro" id="IPR025202">
    <property type="entry name" value="PLD-like_dom"/>
</dbReference>
<keyword evidence="4" id="KW-0378">Hydrolase</keyword>
<keyword evidence="7" id="KW-0175">Coiled coil</keyword>
<dbReference type="GO" id="GO:0016891">
    <property type="term" value="F:RNA endonuclease activity producing 5'-phosphomonoesters, hydrolytic mechanism"/>
    <property type="evidence" value="ECO:0007669"/>
    <property type="project" value="TreeGrafter"/>
</dbReference>
<feature type="coiled-coil region" evidence="7">
    <location>
        <begin position="288"/>
        <end position="326"/>
    </location>
</feature>
<dbReference type="InterPro" id="IPR036869">
    <property type="entry name" value="J_dom_sf"/>
</dbReference>
<evidence type="ECO:0000256" key="1">
    <source>
        <dbReference type="ARBA" id="ARBA00000798"/>
    </source>
</evidence>
<dbReference type="GO" id="GO:0016042">
    <property type="term" value="P:lipid catabolic process"/>
    <property type="evidence" value="ECO:0007669"/>
    <property type="project" value="UniProtKB-KW"/>
</dbReference>
<evidence type="ECO:0000256" key="5">
    <source>
        <dbReference type="ARBA" id="ARBA00022963"/>
    </source>
</evidence>
<feature type="domain" description="PLD phosphodiesterase" evidence="8">
    <location>
        <begin position="85"/>
        <end position="112"/>
    </location>
</feature>
<dbReference type="PANTHER" id="PTHR43856:SF1">
    <property type="entry name" value="MITOCHONDRIAL CARDIOLIPIN HYDROLASE"/>
    <property type="match status" value="1"/>
</dbReference>